<dbReference type="GO" id="GO:0003676">
    <property type="term" value="F:nucleic acid binding"/>
    <property type="evidence" value="ECO:0007669"/>
    <property type="project" value="InterPro"/>
</dbReference>
<dbReference type="AlphaFoldDB" id="V4CGQ8"/>
<dbReference type="GO" id="GO:0005730">
    <property type="term" value="C:nucleolus"/>
    <property type="evidence" value="ECO:0007669"/>
    <property type="project" value="TreeGrafter"/>
</dbReference>
<dbReference type="PROSITE" id="PS50158">
    <property type="entry name" value="ZF_CCHC"/>
    <property type="match status" value="3"/>
</dbReference>
<keyword evidence="1" id="KW-0479">Metal-binding</keyword>
<name>V4CGQ8_LOTGI</name>
<dbReference type="SMART" id="SM00343">
    <property type="entry name" value="ZnF_C2HC"/>
    <property type="match status" value="4"/>
</dbReference>
<evidence type="ECO:0000313" key="7">
    <source>
        <dbReference type="EMBL" id="ESP01285.1"/>
    </source>
</evidence>
<sequence length="111" mass="12362">VCFNCRKEGHMVADCPEKNKGQGMGICFKCGSTEHGVNECRSKVKSGLYDFPYATCFICHEKGHLSKQCPDNPRGLYPNGGCCKECGSVEHFRRDCPELQKQHGMCRAIIS</sequence>
<dbReference type="InterPro" id="IPR001878">
    <property type="entry name" value="Znf_CCHC"/>
</dbReference>
<dbReference type="KEGG" id="lgi:LOTGIDRAFT_111655"/>
<keyword evidence="8" id="KW-1185">Reference proteome</keyword>
<dbReference type="OMA" id="CQSERKP"/>
<dbReference type="PANTHER" id="PTHR46242">
    <property type="entry name" value="ZINC FINGER CCHC DOMAIN-CONTAINING PROTEIN 9 ZCCHC9"/>
    <property type="match status" value="1"/>
</dbReference>
<feature type="non-terminal residue" evidence="7">
    <location>
        <position position="1"/>
    </location>
</feature>
<dbReference type="Pfam" id="PF00098">
    <property type="entry name" value="zf-CCHC"/>
    <property type="match status" value="3"/>
</dbReference>
<dbReference type="PANTHER" id="PTHR46242:SF1">
    <property type="entry name" value="ZINC FINGER CCHC DOMAIN-CONTAINING PROTEIN 9"/>
    <property type="match status" value="1"/>
</dbReference>
<dbReference type="Proteomes" id="UP000030746">
    <property type="component" value="Unassembled WGS sequence"/>
</dbReference>
<dbReference type="GO" id="GO:0008270">
    <property type="term" value="F:zinc ion binding"/>
    <property type="evidence" value="ECO:0007669"/>
    <property type="project" value="UniProtKB-KW"/>
</dbReference>
<dbReference type="GeneID" id="20230758"/>
<dbReference type="RefSeq" id="XP_009047919.1">
    <property type="nucleotide sequence ID" value="XM_009049671.1"/>
</dbReference>
<reference evidence="7 8" key="1">
    <citation type="journal article" date="2013" name="Nature">
        <title>Insights into bilaterian evolution from three spiralian genomes.</title>
        <authorList>
            <person name="Simakov O."/>
            <person name="Marletaz F."/>
            <person name="Cho S.J."/>
            <person name="Edsinger-Gonzales E."/>
            <person name="Havlak P."/>
            <person name="Hellsten U."/>
            <person name="Kuo D.H."/>
            <person name="Larsson T."/>
            <person name="Lv J."/>
            <person name="Arendt D."/>
            <person name="Savage R."/>
            <person name="Osoegawa K."/>
            <person name="de Jong P."/>
            <person name="Grimwood J."/>
            <person name="Chapman J.A."/>
            <person name="Shapiro H."/>
            <person name="Aerts A."/>
            <person name="Otillar R.P."/>
            <person name="Terry A.Y."/>
            <person name="Boore J.L."/>
            <person name="Grigoriev I.V."/>
            <person name="Lindberg D.R."/>
            <person name="Seaver E.C."/>
            <person name="Weisblat D.A."/>
            <person name="Putnam N.H."/>
            <person name="Rokhsar D.S."/>
        </authorList>
    </citation>
    <scope>NUCLEOTIDE SEQUENCE [LARGE SCALE GENOMIC DNA]</scope>
</reference>
<evidence type="ECO:0000256" key="2">
    <source>
        <dbReference type="ARBA" id="ARBA00022737"/>
    </source>
</evidence>
<keyword evidence="3 5" id="KW-0863">Zinc-finger</keyword>
<dbReference type="InterPro" id="IPR036875">
    <property type="entry name" value="Znf_CCHC_sf"/>
</dbReference>
<dbReference type="FunFam" id="4.10.60.10:FF:000091">
    <property type="entry name" value="Zinc finger CCHC-type-containing 9"/>
    <property type="match status" value="1"/>
</dbReference>
<protein>
    <recommendedName>
        <fullName evidence="6">CCHC-type domain-containing protein</fullName>
    </recommendedName>
</protein>
<accession>V4CGQ8</accession>
<proteinExistence type="predicted"/>
<dbReference type="Gene3D" id="4.10.60.10">
    <property type="entry name" value="Zinc finger, CCHC-type"/>
    <property type="match status" value="2"/>
</dbReference>
<evidence type="ECO:0000256" key="3">
    <source>
        <dbReference type="ARBA" id="ARBA00022771"/>
    </source>
</evidence>
<evidence type="ECO:0000256" key="1">
    <source>
        <dbReference type="ARBA" id="ARBA00022723"/>
    </source>
</evidence>
<dbReference type="OrthoDB" id="3863715at2759"/>
<feature type="domain" description="CCHC-type" evidence="6">
    <location>
        <begin position="83"/>
        <end position="98"/>
    </location>
</feature>
<dbReference type="STRING" id="225164.V4CGQ8"/>
<keyword evidence="4" id="KW-0862">Zinc</keyword>
<dbReference type="EMBL" id="KB200521">
    <property type="protein sequence ID" value="ESP01285.1"/>
    <property type="molecule type" value="Genomic_DNA"/>
</dbReference>
<feature type="domain" description="CCHC-type" evidence="6">
    <location>
        <begin position="2"/>
        <end position="17"/>
    </location>
</feature>
<dbReference type="SUPFAM" id="SSF57756">
    <property type="entry name" value="Retrovirus zinc finger-like domains"/>
    <property type="match status" value="2"/>
</dbReference>
<keyword evidence="2" id="KW-0677">Repeat</keyword>
<evidence type="ECO:0000313" key="8">
    <source>
        <dbReference type="Proteomes" id="UP000030746"/>
    </source>
</evidence>
<dbReference type="InterPro" id="IPR042246">
    <property type="entry name" value="ZCCHC9"/>
</dbReference>
<gene>
    <name evidence="7" type="ORF">LOTGIDRAFT_111655</name>
</gene>
<evidence type="ECO:0000256" key="5">
    <source>
        <dbReference type="PROSITE-ProRule" id="PRU00047"/>
    </source>
</evidence>
<organism evidence="7 8">
    <name type="scientific">Lottia gigantea</name>
    <name type="common">Giant owl limpet</name>
    <dbReference type="NCBI Taxonomy" id="225164"/>
    <lineage>
        <taxon>Eukaryota</taxon>
        <taxon>Metazoa</taxon>
        <taxon>Spiralia</taxon>
        <taxon>Lophotrochozoa</taxon>
        <taxon>Mollusca</taxon>
        <taxon>Gastropoda</taxon>
        <taxon>Patellogastropoda</taxon>
        <taxon>Lottioidea</taxon>
        <taxon>Lottiidae</taxon>
        <taxon>Lottia</taxon>
    </lineage>
</organism>
<dbReference type="CTD" id="20230758"/>
<dbReference type="HOGENOM" id="CLU_054987_3_0_1"/>
<evidence type="ECO:0000256" key="4">
    <source>
        <dbReference type="ARBA" id="ARBA00022833"/>
    </source>
</evidence>
<feature type="domain" description="CCHC-type" evidence="6">
    <location>
        <begin position="56"/>
        <end position="71"/>
    </location>
</feature>
<evidence type="ECO:0000259" key="6">
    <source>
        <dbReference type="PROSITE" id="PS50158"/>
    </source>
</evidence>